<comment type="similarity">
    <text evidence="1">Belongs to the UPF0587 family.</text>
</comment>
<proteinExistence type="inferred from homology"/>
<dbReference type="AlphaFoldDB" id="A0A913WPV5"/>
<dbReference type="Pfam" id="PF05907">
    <property type="entry name" value="CXXC_Zn-b_euk"/>
    <property type="match status" value="1"/>
</dbReference>
<keyword evidence="2" id="KW-0479">Metal-binding</keyword>
<sequence>MVRISLQFKANLENITNIRPEGDDFRWYLKVKCLNCGEETKQWVYLCAMESLPIKGSRGNANYVSKCKLCGRENSIDIVKDSVKEYTADDSNQFKTMVTFDCRGVEPTAFSPRTGFVAEGAETTSKFTDINLSDLDWSDYDEKAEASVGIYEVTSQFIKAHS</sequence>
<evidence type="ECO:0000313" key="5">
    <source>
        <dbReference type="Proteomes" id="UP000887567"/>
    </source>
</evidence>
<protein>
    <submittedName>
        <fullName evidence="4">Uncharacterized protein</fullName>
    </submittedName>
</protein>
<dbReference type="Proteomes" id="UP000887567">
    <property type="component" value="Unplaced"/>
</dbReference>
<dbReference type="KEGG" id="epa:110231595"/>
<evidence type="ECO:0000256" key="1">
    <source>
        <dbReference type="ARBA" id="ARBA00007818"/>
    </source>
</evidence>
<keyword evidence="3" id="KW-0862">Zinc</keyword>
<dbReference type="GeneID" id="110231595"/>
<evidence type="ECO:0000256" key="3">
    <source>
        <dbReference type="ARBA" id="ARBA00022833"/>
    </source>
</evidence>
<keyword evidence="5" id="KW-1185">Reference proteome</keyword>
<reference evidence="4" key="1">
    <citation type="submission" date="2022-11" db="UniProtKB">
        <authorList>
            <consortium name="EnsemblMetazoa"/>
        </authorList>
    </citation>
    <scope>IDENTIFICATION</scope>
</reference>
<evidence type="ECO:0000313" key="4">
    <source>
        <dbReference type="EnsemblMetazoa" id="XP_020892280.1"/>
    </source>
</evidence>
<dbReference type="OrthoDB" id="10248838at2759"/>
<dbReference type="GO" id="GO:0008270">
    <property type="term" value="F:zinc ion binding"/>
    <property type="evidence" value="ECO:0007669"/>
    <property type="project" value="TreeGrafter"/>
</dbReference>
<dbReference type="OMA" id="TAHFVWR"/>
<evidence type="ECO:0000256" key="2">
    <source>
        <dbReference type="ARBA" id="ARBA00022723"/>
    </source>
</evidence>
<organism evidence="4 5">
    <name type="scientific">Exaiptasia diaphana</name>
    <name type="common">Tropical sea anemone</name>
    <name type="synonym">Aiptasia pulchella</name>
    <dbReference type="NCBI Taxonomy" id="2652724"/>
    <lineage>
        <taxon>Eukaryota</taxon>
        <taxon>Metazoa</taxon>
        <taxon>Cnidaria</taxon>
        <taxon>Anthozoa</taxon>
        <taxon>Hexacorallia</taxon>
        <taxon>Actiniaria</taxon>
        <taxon>Aiptasiidae</taxon>
        <taxon>Exaiptasia</taxon>
    </lineage>
</organism>
<dbReference type="RefSeq" id="XP_020892280.1">
    <property type="nucleotide sequence ID" value="XM_021036621.2"/>
</dbReference>
<dbReference type="EnsemblMetazoa" id="XM_021036621.2">
    <property type="protein sequence ID" value="XP_020892280.1"/>
    <property type="gene ID" value="LOC110231595"/>
</dbReference>
<dbReference type="InterPro" id="IPR008584">
    <property type="entry name" value="CXXC_Zn-binding_euk"/>
</dbReference>
<dbReference type="PANTHER" id="PTHR12857:SF0">
    <property type="entry name" value="CXXC MOTIF CONTAINING ZINC BINDING PROTEIN"/>
    <property type="match status" value="1"/>
</dbReference>
<name>A0A913WPV5_EXADI</name>
<dbReference type="PANTHER" id="PTHR12857">
    <property type="entry name" value="CXXC MOTIF CONTAINING ZINC BINDING PROTEIN"/>
    <property type="match status" value="1"/>
</dbReference>
<accession>A0A913WPV5</accession>
<dbReference type="SUPFAM" id="SSF141678">
    <property type="entry name" value="MAL13P1.257-like"/>
    <property type="match status" value="1"/>
</dbReference>